<gene>
    <name evidence="8" type="ORF">FJY68_06255</name>
</gene>
<keyword evidence="6" id="KW-0411">Iron-sulfur</keyword>
<reference evidence="8" key="1">
    <citation type="submission" date="2019-03" db="EMBL/GenBank/DDBJ databases">
        <title>Lake Tanganyika Metagenome-Assembled Genomes (MAGs).</title>
        <authorList>
            <person name="Tran P."/>
        </authorList>
    </citation>
    <scope>NUCLEOTIDE SEQUENCE</scope>
    <source>
        <strain evidence="8">K_DeepCast_150m_m2_040</strain>
    </source>
</reference>
<dbReference type="PANTHER" id="PTHR43551">
    <property type="entry name" value="FUMARATE REDUCTASE IRON-SULFUR SUBUNIT"/>
    <property type="match status" value="1"/>
</dbReference>
<dbReference type="Pfam" id="PF13183">
    <property type="entry name" value="Fer4_8"/>
    <property type="match status" value="1"/>
</dbReference>
<accession>A0A937XG64</accession>
<dbReference type="GO" id="GO:0046872">
    <property type="term" value="F:metal ion binding"/>
    <property type="evidence" value="ECO:0007669"/>
    <property type="project" value="UniProtKB-KW"/>
</dbReference>
<dbReference type="Proteomes" id="UP000779900">
    <property type="component" value="Unassembled WGS sequence"/>
</dbReference>
<feature type="domain" description="4Fe-4S ferredoxin-type" evidence="7">
    <location>
        <begin position="143"/>
        <end position="172"/>
    </location>
</feature>
<evidence type="ECO:0000256" key="3">
    <source>
        <dbReference type="ARBA" id="ARBA00022723"/>
    </source>
</evidence>
<dbReference type="PANTHER" id="PTHR43551:SF1">
    <property type="entry name" value="HETERODISULFIDE REDUCTASE"/>
    <property type="match status" value="1"/>
</dbReference>
<dbReference type="InterPro" id="IPR004017">
    <property type="entry name" value="Cys_rich_dom"/>
</dbReference>
<dbReference type="InterPro" id="IPR009051">
    <property type="entry name" value="Helical_ferredxn"/>
</dbReference>
<dbReference type="SUPFAM" id="SSF46548">
    <property type="entry name" value="alpha-helical ferredoxin"/>
    <property type="match status" value="1"/>
</dbReference>
<evidence type="ECO:0000313" key="9">
    <source>
        <dbReference type="Proteomes" id="UP000779900"/>
    </source>
</evidence>
<keyword evidence="2" id="KW-0004">4Fe-4S</keyword>
<evidence type="ECO:0000256" key="4">
    <source>
        <dbReference type="ARBA" id="ARBA00022982"/>
    </source>
</evidence>
<evidence type="ECO:0000256" key="6">
    <source>
        <dbReference type="ARBA" id="ARBA00023014"/>
    </source>
</evidence>
<dbReference type="GO" id="GO:0051539">
    <property type="term" value="F:4 iron, 4 sulfur cluster binding"/>
    <property type="evidence" value="ECO:0007669"/>
    <property type="project" value="UniProtKB-KW"/>
</dbReference>
<evidence type="ECO:0000256" key="2">
    <source>
        <dbReference type="ARBA" id="ARBA00022485"/>
    </source>
</evidence>
<proteinExistence type="predicted"/>
<dbReference type="InterPro" id="IPR017900">
    <property type="entry name" value="4Fe4S_Fe_S_CS"/>
</dbReference>
<evidence type="ECO:0000256" key="5">
    <source>
        <dbReference type="ARBA" id="ARBA00023004"/>
    </source>
</evidence>
<keyword evidence="5" id="KW-0408">Iron</keyword>
<keyword evidence="1" id="KW-0813">Transport</keyword>
<dbReference type="AlphaFoldDB" id="A0A937XG64"/>
<dbReference type="PROSITE" id="PS00198">
    <property type="entry name" value="4FE4S_FER_1"/>
    <property type="match status" value="1"/>
</dbReference>
<sequence>MGLLPVLHGGAHLPGLRAVQQDPSLSLLPVRPVLLRPGFGPQGPVQRRGALMGVSSNGHVKTALGVLDKSLTRQMETWLNVCAHCGMCNDACHYYLATGNTKLLPTYKTDKLRNVWRKKHEWIARVFPWWVSAVDLTEERLKEMSEIAFRDCTLCGRCVVNCPFGVDTRQIMRTMRAMALAAGYAPEILDQLADSAIQREENFDSFKEFFLDQIKAMEPELRELTGDPTAEIPIDKQARVLYVPLSGKHTILPAAALLHAAGESWTLSKFDAANYAVFLHDIPRARRIVERVVKEAVQLGVEEVVITECGHAYSCYRWSAPNWFEGGLPFKVRSIVELIAEWVENGEIPVARLDSSEVGRLTLHDPCNLGRNGGVFNEPRSVLKQIAPEFVELAPNRKNSICCGGGSGLVANLDYEEQRLEAGKPKADQIRATGARVVVASCDNCRHQITELSEHYRLGVEVMGLAELTVKAMVKAVAASPRSARSTASSTRPRMK</sequence>
<dbReference type="EMBL" id="VGIR01000029">
    <property type="protein sequence ID" value="MBM3331441.1"/>
    <property type="molecule type" value="Genomic_DNA"/>
</dbReference>
<evidence type="ECO:0000256" key="1">
    <source>
        <dbReference type="ARBA" id="ARBA00022448"/>
    </source>
</evidence>
<organism evidence="8 9">
    <name type="scientific">candidate division WOR-3 bacterium</name>
    <dbReference type="NCBI Taxonomy" id="2052148"/>
    <lineage>
        <taxon>Bacteria</taxon>
        <taxon>Bacteria division WOR-3</taxon>
    </lineage>
</organism>
<dbReference type="PROSITE" id="PS51379">
    <property type="entry name" value="4FE4S_FER_2"/>
    <property type="match status" value="1"/>
</dbReference>
<keyword evidence="3" id="KW-0479">Metal-binding</keyword>
<evidence type="ECO:0000259" key="7">
    <source>
        <dbReference type="PROSITE" id="PS51379"/>
    </source>
</evidence>
<comment type="caution">
    <text evidence="8">The sequence shown here is derived from an EMBL/GenBank/DDBJ whole genome shotgun (WGS) entry which is preliminary data.</text>
</comment>
<protein>
    <submittedName>
        <fullName evidence="8">(Fe-S)-binding protein</fullName>
    </submittedName>
</protein>
<name>A0A937XG64_UNCW3</name>
<dbReference type="InterPro" id="IPR017896">
    <property type="entry name" value="4Fe4S_Fe-S-bd"/>
</dbReference>
<evidence type="ECO:0000313" key="8">
    <source>
        <dbReference type="EMBL" id="MBM3331441.1"/>
    </source>
</evidence>
<dbReference type="Pfam" id="PF02754">
    <property type="entry name" value="CCG"/>
    <property type="match status" value="1"/>
</dbReference>
<dbReference type="GO" id="GO:0016491">
    <property type="term" value="F:oxidoreductase activity"/>
    <property type="evidence" value="ECO:0007669"/>
    <property type="project" value="UniProtKB-ARBA"/>
</dbReference>
<dbReference type="Gene3D" id="1.10.1060.10">
    <property type="entry name" value="Alpha-helical ferredoxin"/>
    <property type="match status" value="1"/>
</dbReference>
<keyword evidence="4" id="KW-0249">Electron transport</keyword>